<name>A0AAD8KQI7_TARER</name>
<comment type="caution">
    <text evidence="2">The sequence shown here is derived from an EMBL/GenBank/DDBJ whole genome shotgun (WGS) entry which is preliminary data.</text>
</comment>
<proteinExistence type="predicted"/>
<organism evidence="2 3">
    <name type="scientific">Tagetes erecta</name>
    <name type="common">African marigold</name>
    <dbReference type="NCBI Taxonomy" id="13708"/>
    <lineage>
        <taxon>Eukaryota</taxon>
        <taxon>Viridiplantae</taxon>
        <taxon>Streptophyta</taxon>
        <taxon>Embryophyta</taxon>
        <taxon>Tracheophyta</taxon>
        <taxon>Spermatophyta</taxon>
        <taxon>Magnoliopsida</taxon>
        <taxon>eudicotyledons</taxon>
        <taxon>Gunneridae</taxon>
        <taxon>Pentapetalae</taxon>
        <taxon>asterids</taxon>
        <taxon>campanulids</taxon>
        <taxon>Asterales</taxon>
        <taxon>Asteraceae</taxon>
        <taxon>Asteroideae</taxon>
        <taxon>Heliantheae alliance</taxon>
        <taxon>Tageteae</taxon>
        <taxon>Tagetes</taxon>
    </lineage>
</organism>
<dbReference type="AlphaFoldDB" id="A0AAD8KQI7"/>
<keyword evidence="3" id="KW-1185">Reference proteome</keyword>
<sequence length="68" mass="7864">MWHGTDLNPSSIHSINQSFVLSFHFSNLRRGGQRQRQWRRRSISSIFIVSLVTYNVIASIEGVKKYGV</sequence>
<keyword evidence="1" id="KW-0812">Transmembrane</keyword>
<dbReference type="EMBL" id="JAUHHV010000004">
    <property type="protein sequence ID" value="KAK1427237.1"/>
    <property type="molecule type" value="Genomic_DNA"/>
</dbReference>
<evidence type="ECO:0000256" key="1">
    <source>
        <dbReference type="SAM" id="Phobius"/>
    </source>
</evidence>
<protein>
    <submittedName>
        <fullName evidence="2">Uncharacterized protein</fullName>
    </submittedName>
</protein>
<evidence type="ECO:0000313" key="2">
    <source>
        <dbReference type="EMBL" id="KAK1427237.1"/>
    </source>
</evidence>
<dbReference type="Proteomes" id="UP001229421">
    <property type="component" value="Unassembled WGS sequence"/>
</dbReference>
<gene>
    <name evidence="2" type="ORF">QVD17_15920</name>
</gene>
<evidence type="ECO:0000313" key="3">
    <source>
        <dbReference type="Proteomes" id="UP001229421"/>
    </source>
</evidence>
<accession>A0AAD8KQI7</accession>
<keyword evidence="1" id="KW-1133">Transmembrane helix</keyword>
<keyword evidence="1" id="KW-0472">Membrane</keyword>
<feature type="transmembrane region" description="Helical" evidence="1">
    <location>
        <begin position="43"/>
        <end position="60"/>
    </location>
</feature>
<reference evidence="2" key="1">
    <citation type="journal article" date="2023" name="bioRxiv">
        <title>Improved chromosome-level genome assembly for marigold (Tagetes erecta).</title>
        <authorList>
            <person name="Jiang F."/>
            <person name="Yuan L."/>
            <person name="Wang S."/>
            <person name="Wang H."/>
            <person name="Xu D."/>
            <person name="Wang A."/>
            <person name="Fan W."/>
        </authorList>
    </citation>
    <scope>NUCLEOTIDE SEQUENCE</scope>
    <source>
        <strain evidence="2">WSJ</strain>
        <tissue evidence="2">Leaf</tissue>
    </source>
</reference>